<comment type="caution">
    <text evidence="1">The sequence shown here is derived from an EMBL/GenBank/DDBJ whole genome shotgun (WGS) entry which is preliminary data.</text>
</comment>
<organism evidence="1 2">
    <name type="scientific">Bradyrhizobium uaiense</name>
    <dbReference type="NCBI Taxonomy" id="2594946"/>
    <lineage>
        <taxon>Bacteria</taxon>
        <taxon>Pseudomonadati</taxon>
        <taxon>Pseudomonadota</taxon>
        <taxon>Alphaproteobacteria</taxon>
        <taxon>Hyphomicrobiales</taxon>
        <taxon>Nitrobacteraceae</taxon>
        <taxon>Bradyrhizobium</taxon>
    </lineage>
</organism>
<proteinExistence type="predicted"/>
<dbReference type="EMBL" id="VKHP01000209">
    <property type="protein sequence ID" value="NEV00991.1"/>
    <property type="molecule type" value="Genomic_DNA"/>
</dbReference>
<name>A0A6P1BTG8_9BRAD</name>
<reference evidence="1 2" key="1">
    <citation type="journal article" date="2020" name="Arch. Microbiol.">
        <title>Bradyrhizobium uaiense sp. nov., a new highly efficient cowpea symbiont.</title>
        <authorList>
            <person name="Cabral Michel D."/>
            <person name="Azarias Guimaraes A."/>
            <person name="Martins da Costa E."/>
            <person name="Soares de Carvalho T."/>
            <person name="Balsanelli E."/>
            <person name="Willems A."/>
            <person name="Maltempi de Souza E."/>
            <person name="de Souza Moreira F.M."/>
        </authorList>
    </citation>
    <scope>NUCLEOTIDE SEQUENCE [LARGE SCALE GENOMIC DNA]</scope>
    <source>
        <strain evidence="1 2">UFLA 03-164</strain>
    </source>
</reference>
<accession>A0A6P1BTG8</accession>
<evidence type="ECO:0000313" key="1">
    <source>
        <dbReference type="EMBL" id="NEV00991.1"/>
    </source>
</evidence>
<gene>
    <name evidence="1" type="ORF">FNJ47_35640</name>
</gene>
<dbReference type="Proteomes" id="UP000468531">
    <property type="component" value="Unassembled WGS sequence"/>
</dbReference>
<dbReference type="RefSeq" id="WP_163160528.1">
    <property type="nucleotide sequence ID" value="NZ_VKHP01000209.1"/>
</dbReference>
<evidence type="ECO:0000313" key="2">
    <source>
        <dbReference type="Proteomes" id="UP000468531"/>
    </source>
</evidence>
<sequence length="111" mass="12356">MTRAIASLKKQVAALTAQIKPPNSLAARLDTLTDQQRTQYDRYSERMSAFIARNDIDEDGNPGNAYAMTLRGYGPQLPARINKALFGEMPTLPLNASDEQAAQMWLNEVTR</sequence>
<dbReference type="AlphaFoldDB" id="A0A6P1BTG8"/>
<protein>
    <submittedName>
        <fullName evidence="1">Uncharacterized protein</fullName>
    </submittedName>
</protein>
<keyword evidence="2" id="KW-1185">Reference proteome</keyword>